<reference evidence="1" key="1">
    <citation type="submission" date="2020-03" db="EMBL/GenBank/DDBJ databases">
        <title>Hybrid Assembly of Korean Phytophthora infestans isolates.</title>
        <authorList>
            <person name="Prokchorchik M."/>
            <person name="Lee Y."/>
            <person name="Seo J."/>
            <person name="Cho J.-H."/>
            <person name="Park Y.-E."/>
            <person name="Jang D.-C."/>
            <person name="Im J.-S."/>
            <person name="Choi J.-G."/>
            <person name="Park H.-J."/>
            <person name="Lee G.-B."/>
            <person name="Lee Y.-G."/>
            <person name="Hong S.-Y."/>
            <person name="Cho K."/>
            <person name="Sohn K.H."/>
        </authorList>
    </citation>
    <scope>NUCLEOTIDE SEQUENCE</scope>
    <source>
        <strain evidence="1">KR_2_A2</strain>
    </source>
</reference>
<accession>A0A8S9UCC6</accession>
<dbReference type="Proteomes" id="UP000704712">
    <property type="component" value="Unassembled WGS sequence"/>
</dbReference>
<evidence type="ECO:0000313" key="2">
    <source>
        <dbReference type="Proteomes" id="UP000704712"/>
    </source>
</evidence>
<sequence length="89" mass="10172">MVVEKTPNDEAYRSMYSGGSYLRVLETADDNAVRMEFDTHVCERDEVLHVAYGHHRRAYFKDEPAIPAKRLIDAWPQEHLPGLGDGVDI</sequence>
<name>A0A8S9UCC6_PHYIN</name>
<protein>
    <submittedName>
        <fullName evidence="1">Uncharacterized protein</fullName>
    </submittedName>
</protein>
<proteinExistence type="predicted"/>
<comment type="caution">
    <text evidence="1">The sequence shown here is derived from an EMBL/GenBank/DDBJ whole genome shotgun (WGS) entry which is preliminary data.</text>
</comment>
<dbReference type="EMBL" id="JAACNO010001887">
    <property type="protein sequence ID" value="KAF4136949.1"/>
    <property type="molecule type" value="Genomic_DNA"/>
</dbReference>
<gene>
    <name evidence="1" type="ORF">GN958_ATG13939</name>
</gene>
<dbReference type="AlphaFoldDB" id="A0A8S9UCC6"/>
<evidence type="ECO:0000313" key="1">
    <source>
        <dbReference type="EMBL" id="KAF4136949.1"/>
    </source>
</evidence>
<organism evidence="1 2">
    <name type="scientific">Phytophthora infestans</name>
    <name type="common">Potato late blight agent</name>
    <name type="synonym">Botrytis infestans</name>
    <dbReference type="NCBI Taxonomy" id="4787"/>
    <lineage>
        <taxon>Eukaryota</taxon>
        <taxon>Sar</taxon>
        <taxon>Stramenopiles</taxon>
        <taxon>Oomycota</taxon>
        <taxon>Peronosporomycetes</taxon>
        <taxon>Peronosporales</taxon>
        <taxon>Peronosporaceae</taxon>
        <taxon>Phytophthora</taxon>
    </lineage>
</organism>